<evidence type="ECO:0000259" key="2">
    <source>
        <dbReference type="Pfam" id="PF00534"/>
    </source>
</evidence>
<dbReference type="EMBL" id="JACXAE010000028">
    <property type="protein sequence ID" value="MBD2771759.1"/>
    <property type="molecule type" value="Genomic_DNA"/>
</dbReference>
<dbReference type="GO" id="GO:0016757">
    <property type="term" value="F:glycosyltransferase activity"/>
    <property type="evidence" value="ECO:0007669"/>
    <property type="project" value="InterPro"/>
</dbReference>
<dbReference type="Gene3D" id="3.40.50.2000">
    <property type="entry name" value="Glycogen Phosphorylase B"/>
    <property type="match status" value="2"/>
</dbReference>
<dbReference type="PANTHER" id="PTHR46401:SF2">
    <property type="entry name" value="GLYCOSYLTRANSFERASE WBBK-RELATED"/>
    <property type="match status" value="1"/>
</dbReference>
<gene>
    <name evidence="4" type="ORF">ICL16_06540</name>
</gene>
<keyword evidence="1" id="KW-0808">Transferase</keyword>
<evidence type="ECO:0000313" key="5">
    <source>
        <dbReference type="Proteomes" id="UP000629098"/>
    </source>
</evidence>
<protein>
    <submittedName>
        <fullName evidence="4">Glycosyltransferase family 4 protein</fullName>
    </submittedName>
</protein>
<dbReference type="AlphaFoldDB" id="A0A8J6XBM4"/>
<feature type="domain" description="Glycosyl transferase family 1" evidence="2">
    <location>
        <begin position="186"/>
        <end position="345"/>
    </location>
</feature>
<dbReference type="CDD" id="cd03801">
    <property type="entry name" value="GT4_PimA-like"/>
    <property type="match status" value="1"/>
</dbReference>
<evidence type="ECO:0000256" key="1">
    <source>
        <dbReference type="ARBA" id="ARBA00022679"/>
    </source>
</evidence>
<proteinExistence type="predicted"/>
<reference evidence="4" key="1">
    <citation type="submission" date="2020-09" db="EMBL/GenBank/DDBJ databases">
        <title>Iningainema tapete sp. nov. (Scytonemataceae, Cyanobacteria) from greenhouses in central Florida (USA) produces two types of nodularin with biosynthetic potential for microcystin-LR and anabaenopeptins.</title>
        <authorList>
            <person name="Berthold D.E."/>
            <person name="Lefler F.W."/>
            <person name="Huang I.-S."/>
            <person name="Abdulla H."/>
            <person name="Zimba P.V."/>
            <person name="Laughinghouse H.D. IV."/>
        </authorList>
    </citation>
    <scope>NUCLEOTIDE SEQUENCE</scope>
    <source>
        <strain evidence="4">BLCCT55</strain>
    </source>
</reference>
<dbReference type="GO" id="GO:0009103">
    <property type="term" value="P:lipopolysaccharide biosynthetic process"/>
    <property type="evidence" value="ECO:0007669"/>
    <property type="project" value="TreeGrafter"/>
</dbReference>
<feature type="domain" description="Glycosyltransferase subfamily 4-like N-terminal" evidence="3">
    <location>
        <begin position="73"/>
        <end position="175"/>
    </location>
</feature>
<keyword evidence="5" id="KW-1185">Reference proteome</keyword>
<dbReference type="Pfam" id="PF13439">
    <property type="entry name" value="Glyco_transf_4"/>
    <property type="match status" value="1"/>
</dbReference>
<dbReference type="Proteomes" id="UP000629098">
    <property type="component" value="Unassembled WGS sequence"/>
</dbReference>
<sequence length="391" mass="44887">MRILMLGISGIASKRPLDWLLQFGYTVWFIGESDLYEKETPINYRFIPSILRKVKLKQNKSGDLSEAEIEDLRPTQIEQLHQIVREFKPNIIHAHGFCFEVECCAIADIHPFIFSVWGYLSLEETVQARLDRKLYPVLKAADALIVESQAIVEKCQALVQPCPKTELIPLGVDTQHFRPYNGENVDKARQLLRIPQGAKVLLSPRVWYSYYRHQEILEAFAIAKPQFTHPTILLFILAIRGYSIEEIKSYYENFYKRAEELKISKQIYYLPEMPHDKMPFVYSLSDAIISLPKTDALASTLLEASACSKPIITVLHPSYKGTFIEEFCTLVKPNDTGDLTANLAAAMVKIVNQPEAECSQCLAASRQVVIEQYDETIMQRRLFQLYQELCK</sequence>
<comment type="caution">
    <text evidence="4">The sequence shown here is derived from an EMBL/GenBank/DDBJ whole genome shotgun (WGS) entry which is preliminary data.</text>
</comment>
<dbReference type="PANTHER" id="PTHR46401">
    <property type="entry name" value="GLYCOSYLTRANSFERASE WBBK-RELATED"/>
    <property type="match status" value="1"/>
</dbReference>
<accession>A0A8J6XBM4</accession>
<dbReference type="SUPFAM" id="SSF53756">
    <property type="entry name" value="UDP-Glycosyltransferase/glycogen phosphorylase"/>
    <property type="match status" value="1"/>
</dbReference>
<evidence type="ECO:0000259" key="3">
    <source>
        <dbReference type="Pfam" id="PF13439"/>
    </source>
</evidence>
<dbReference type="Pfam" id="PF00534">
    <property type="entry name" value="Glycos_transf_1"/>
    <property type="match status" value="1"/>
</dbReference>
<evidence type="ECO:0000313" key="4">
    <source>
        <dbReference type="EMBL" id="MBD2771759.1"/>
    </source>
</evidence>
<dbReference type="InterPro" id="IPR001296">
    <property type="entry name" value="Glyco_trans_1"/>
</dbReference>
<organism evidence="4 5">
    <name type="scientific">Iningainema tapete BLCC-T55</name>
    <dbReference type="NCBI Taxonomy" id="2748662"/>
    <lineage>
        <taxon>Bacteria</taxon>
        <taxon>Bacillati</taxon>
        <taxon>Cyanobacteriota</taxon>
        <taxon>Cyanophyceae</taxon>
        <taxon>Nostocales</taxon>
        <taxon>Scytonemataceae</taxon>
        <taxon>Iningainema tapete</taxon>
    </lineage>
</organism>
<dbReference type="RefSeq" id="WP_190826054.1">
    <property type="nucleotide sequence ID" value="NZ_CAWPPI010000028.1"/>
</dbReference>
<name>A0A8J6XBM4_9CYAN</name>
<dbReference type="InterPro" id="IPR028098">
    <property type="entry name" value="Glyco_trans_4-like_N"/>
</dbReference>